<dbReference type="AlphaFoldDB" id="A0A229SK65"/>
<feature type="transmembrane region" description="Helical" evidence="5">
    <location>
        <begin position="144"/>
        <end position="162"/>
    </location>
</feature>
<feature type="transmembrane region" description="Helical" evidence="5">
    <location>
        <begin position="67"/>
        <end position="89"/>
    </location>
</feature>
<evidence type="ECO:0000256" key="1">
    <source>
        <dbReference type="ARBA" id="ARBA00004141"/>
    </source>
</evidence>
<keyword evidence="8" id="KW-1185">Reference proteome</keyword>
<accession>A0A229SK65</accession>
<feature type="domain" description="Amino acid permease/ SLC12A" evidence="6">
    <location>
        <begin position="47"/>
        <end position="309"/>
    </location>
</feature>
<keyword evidence="3 5" id="KW-1133">Transmembrane helix</keyword>
<evidence type="ECO:0000313" key="8">
    <source>
        <dbReference type="Proteomes" id="UP000215199"/>
    </source>
</evidence>
<dbReference type="Pfam" id="PF00324">
    <property type="entry name" value="AA_permease"/>
    <property type="match status" value="1"/>
</dbReference>
<comment type="subcellular location">
    <subcellularLocation>
        <location evidence="1">Membrane</location>
        <topology evidence="1">Multi-pass membrane protein</topology>
    </subcellularLocation>
</comment>
<dbReference type="InterPro" id="IPR004841">
    <property type="entry name" value="AA-permease/SLC12A_dom"/>
</dbReference>
<evidence type="ECO:0000313" key="7">
    <source>
        <dbReference type="EMBL" id="OXM59159.1"/>
    </source>
</evidence>
<feature type="transmembrane region" description="Helical" evidence="5">
    <location>
        <begin position="342"/>
        <end position="365"/>
    </location>
</feature>
<reference evidence="8" key="1">
    <citation type="submission" date="2017-07" db="EMBL/GenBank/DDBJ databases">
        <title>Comparative genome mining reveals phylogenetic distribution patterns of secondary metabolites in Amycolatopsis.</title>
        <authorList>
            <person name="Adamek M."/>
            <person name="Alanjary M."/>
            <person name="Sales-Ortells H."/>
            <person name="Goodfellow M."/>
            <person name="Bull A.T."/>
            <person name="Kalinowski J."/>
            <person name="Ziemert N."/>
        </authorList>
    </citation>
    <scope>NUCLEOTIDE SEQUENCE [LARGE SCALE GENOMIC DNA]</scope>
    <source>
        <strain evidence="8">H5</strain>
    </source>
</reference>
<feature type="transmembrane region" description="Helical" evidence="5">
    <location>
        <begin position="277"/>
        <end position="306"/>
    </location>
</feature>
<dbReference type="PANTHER" id="PTHR42770">
    <property type="entry name" value="AMINO ACID TRANSPORTER-RELATED"/>
    <property type="match status" value="1"/>
</dbReference>
<feature type="transmembrane region" description="Helical" evidence="5">
    <location>
        <begin position="41"/>
        <end position="60"/>
    </location>
</feature>
<feature type="transmembrane region" description="Helical" evidence="5">
    <location>
        <begin position="205"/>
        <end position="228"/>
    </location>
</feature>
<protein>
    <recommendedName>
        <fullName evidence="6">Amino acid permease/ SLC12A domain-containing protein</fullName>
    </recommendedName>
</protein>
<evidence type="ECO:0000256" key="3">
    <source>
        <dbReference type="ARBA" id="ARBA00022989"/>
    </source>
</evidence>
<evidence type="ECO:0000256" key="2">
    <source>
        <dbReference type="ARBA" id="ARBA00022692"/>
    </source>
</evidence>
<feature type="transmembrane region" description="Helical" evidence="5">
    <location>
        <begin position="7"/>
        <end position="29"/>
    </location>
</feature>
<dbReference type="GO" id="GO:0055085">
    <property type="term" value="P:transmembrane transport"/>
    <property type="evidence" value="ECO:0007669"/>
    <property type="project" value="InterPro"/>
</dbReference>
<proteinExistence type="predicted"/>
<organism evidence="7 8">
    <name type="scientific">Amycolatopsis vastitatis</name>
    <dbReference type="NCBI Taxonomy" id="1905142"/>
    <lineage>
        <taxon>Bacteria</taxon>
        <taxon>Bacillati</taxon>
        <taxon>Actinomycetota</taxon>
        <taxon>Actinomycetes</taxon>
        <taxon>Pseudonocardiales</taxon>
        <taxon>Pseudonocardiaceae</taxon>
        <taxon>Amycolatopsis</taxon>
    </lineage>
</organism>
<evidence type="ECO:0000256" key="4">
    <source>
        <dbReference type="ARBA" id="ARBA00023136"/>
    </source>
</evidence>
<gene>
    <name evidence="7" type="ORF">CF165_49185</name>
</gene>
<dbReference type="Proteomes" id="UP000215199">
    <property type="component" value="Unassembled WGS sequence"/>
</dbReference>
<comment type="caution">
    <text evidence="7">The sequence shown here is derived from an EMBL/GenBank/DDBJ whole genome shotgun (WGS) entry which is preliminary data.</text>
</comment>
<dbReference type="PANTHER" id="PTHR42770:SF16">
    <property type="entry name" value="AMINO ACID PERMEASE"/>
    <property type="match status" value="1"/>
</dbReference>
<evidence type="ECO:0000259" key="6">
    <source>
        <dbReference type="Pfam" id="PF00324"/>
    </source>
</evidence>
<sequence length="412" mass="41576">MGVGAGWVAVAAYTALTVGLFGLIGAILGPPLASLLGVVSVPWQAVAVPAVLLVGGLGLLKIEVGTKFLLVLVSCEVLMITVVTVANWLHPAPGTNALDALDPHQLAAGAPTIAAQLALAVLGYVGTELTVVHTRDARDGHRGVSRATVATIAVLTVLYVAAPAGLSVTLGADGVVTAAQADPSGLFVATARSHLGDLAATVVQILFGGSLVAGAISFHGATSLYSVYLGRDHAAPTLLGRVSQRHGSAIVASLSQTVLAIAAIIMVSVLGADPVTVLFFVGGTAGAVGILTLLALTALATAVILLRRRPETSEITDVGVTAAGLDYRDGSAGHLSPARRRWAAAAAIPATIVLAAILIVVMLHLDTLLGVSPDSPLPLAVQLTYLAVAVAGVGWALWHRQRPARTPAGTEL</sequence>
<name>A0A229SK65_9PSEU</name>
<dbReference type="EMBL" id="NMUL01000093">
    <property type="protein sequence ID" value="OXM59159.1"/>
    <property type="molecule type" value="Genomic_DNA"/>
</dbReference>
<feature type="transmembrane region" description="Helical" evidence="5">
    <location>
        <begin position="249"/>
        <end position="271"/>
    </location>
</feature>
<dbReference type="Gene3D" id="1.20.1740.10">
    <property type="entry name" value="Amino acid/polyamine transporter I"/>
    <property type="match status" value="1"/>
</dbReference>
<dbReference type="InterPro" id="IPR050367">
    <property type="entry name" value="APC_superfamily"/>
</dbReference>
<feature type="transmembrane region" description="Helical" evidence="5">
    <location>
        <begin position="377"/>
        <end position="398"/>
    </location>
</feature>
<dbReference type="GO" id="GO:0016020">
    <property type="term" value="C:membrane"/>
    <property type="evidence" value="ECO:0007669"/>
    <property type="project" value="UniProtKB-SubCell"/>
</dbReference>
<feature type="transmembrane region" description="Helical" evidence="5">
    <location>
        <begin position="109"/>
        <end position="132"/>
    </location>
</feature>
<evidence type="ECO:0000256" key="5">
    <source>
        <dbReference type="SAM" id="Phobius"/>
    </source>
</evidence>
<keyword evidence="2 5" id="KW-0812">Transmembrane</keyword>
<keyword evidence="4 5" id="KW-0472">Membrane</keyword>